<evidence type="ECO:0000313" key="2">
    <source>
        <dbReference type="Proteomes" id="UP000601361"/>
    </source>
</evidence>
<sequence length="274" mass="31711">MAHGLEHKLFFLEHLPELEALLDWGCADGTLLAEVRKQRPEILLLGHDTDERMVDQAVAKFDGLEWNKKATIWEDAPSALEALRFTAEWAYRGRKVPFSEPARQYGGTGILFSSVLHEMYTHGTSAQMRQHWKDVAATGVDYIVIRDMFWGPQGDYLLSEYPTPYCQFIKWIAKGTHSAQLTEFNASLPCGESTMEARIATEYLLKYPFVENWERELEEIYFALPDLRPVLAPLGYEPVYWNHHCPDFIQERIKKDTSIDIPFNTHLSAIFRRK</sequence>
<dbReference type="Proteomes" id="UP000601361">
    <property type="component" value="Unassembled WGS sequence"/>
</dbReference>
<proteinExistence type="predicted"/>
<reference evidence="2" key="1">
    <citation type="journal article" date="2019" name="Int. J. Syst. Evol. Microbiol.">
        <title>The Global Catalogue of Microorganisms (GCM) 10K type strain sequencing project: providing services to taxonomists for standard genome sequencing and annotation.</title>
        <authorList>
            <consortium name="The Broad Institute Genomics Platform"/>
            <consortium name="The Broad Institute Genome Sequencing Center for Infectious Disease"/>
            <person name="Wu L."/>
            <person name="Ma J."/>
        </authorList>
    </citation>
    <scope>NUCLEOTIDE SEQUENCE [LARGE SCALE GENOMIC DNA]</scope>
    <source>
        <strain evidence="2">CGMCC 1.12990</strain>
    </source>
</reference>
<dbReference type="SUPFAM" id="SSF53335">
    <property type="entry name" value="S-adenosyl-L-methionine-dependent methyltransferases"/>
    <property type="match status" value="1"/>
</dbReference>
<evidence type="ECO:0008006" key="3">
    <source>
        <dbReference type="Google" id="ProtNLM"/>
    </source>
</evidence>
<name>A0ABQ1X585_9BACT</name>
<dbReference type="Gene3D" id="3.40.50.150">
    <property type="entry name" value="Vaccinia Virus protein VP39"/>
    <property type="match status" value="1"/>
</dbReference>
<evidence type="ECO:0000313" key="1">
    <source>
        <dbReference type="EMBL" id="GGG60558.1"/>
    </source>
</evidence>
<gene>
    <name evidence="1" type="ORF">GCM10011378_40730</name>
</gene>
<organism evidence="1 2">
    <name type="scientific">Hymenobacter glacieicola</name>
    <dbReference type="NCBI Taxonomy" id="1562124"/>
    <lineage>
        <taxon>Bacteria</taxon>
        <taxon>Pseudomonadati</taxon>
        <taxon>Bacteroidota</taxon>
        <taxon>Cytophagia</taxon>
        <taxon>Cytophagales</taxon>
        <taxon>Hymenobacteraceae</taxon>
        <taxon>Hymenobacter</taxon>
    </lineage>
</organism>
<dbReference type="EMBL" id="BMGS01000016">
    <property type="protein sequence ID" value="GGG60558.1"/>
    <property type="molecule type" value="Genomic_DNA"/>
</dbReference>
<comment type="caution">
    <text evidence="1">The sequence shown here is derived from an EMBL/GenBank/DDBJ whole genome shotgun (WGS) entry which is preliminary data.</text>
</comment>
<dbReference type="InterPro" id="IPR029063">
    <property type="entry name" value="SAM-dependent_MTases_sf"/>
</dbReference>
<protein>
    <recommendedName>
        <fullName evidence="3">Methyltransferase</fullName>
    </recommendedName>
</protein>
<keyword evidence="2" id="KW-1185">Reference proteome</keyword>
<accession>A0ABQ1X585</accession>